<dbReference type="OrthoDB" id="3252095at2"/>
<accession>A0A2A9ENV6</accession>
<keyword evidence="3" id="KW-1185">Reference proteome</keyword>
<dbReference type="Proteomes" id="UP000222106">
    <property type="component" value="Unassembled WGS sequence"/>
</dbReference>
<dbReference type="Gene3D" id="2.160.20.120">
    <property type="match status" value="1"/>
</dbReference>
<proteinExistence type="predicted"/>
<evidence type="ECO:0000313" key="2">
    <source>
        <dbReference type="EMBL" id="PFG39899.1"/>
    </source>
</evidence>
<name>A0A2A9ENV6_9MICO</name>
<organism evidence="2 3">
    <name type="scientific">Georgenia soli</name>
    <dbReference type="NCBI Taxonomy" id="638953"/>
    <lineage>
        <taxon>Bacteria</taxon>
        <taxon>Bacillati</taxon>
        <taxon>Actinomycetota</taxon>
        <taxon>Actinomycetes</taxon>
        <taxon>Micrococcales</taxon>
        <taxon>Bogoriellaceae</taxon>
        <taxon>Georgenia</taxon>
    </lineage>
</organism>
<feature type="domain" description="DUF4097" evidence="1">
    <location>
        <begin position="126"/>
        <end position="276"/>
    </location>
</feature>
<protein>
    <submittedName>
        <fullName evidence="2">DUF4097 and DUF4098 domain-containing protein YvlB</fullName>
    </submittedName>
</protein>
<sequence>MTQHDFPVPGPVRVQAATRSSDLTVVADDVAGATVRLDPTRADEDGQSLAESTLVALAGDTLRIEVPPSRTRLFGPSARLRITVTVPVGSSLDATSGSGDVTSTGALSAAAVRTGSGDVDLGEAGDVDVTTGSGDVTVMSLDTGQVLTGSGDATVGTVRRFLRTRSGSGDLVVGSVADLEGATGSGDLLVKELAGRAVVRTASGDLTVRRAVHGQVEAKTASGDVSVRVAEGTAVLLDCSTVSGGMRSTLEPGAEPGPDEPALVLRARTVSGDVSVQRTT</sequence>
<dbReference type="Pfam" id="PF13349">
    <property type="entry name" value="DUF4097"/>
    <property type="match status" value="1"/>
</dbReference>
<evidence type="ECO:0000259" key="1">
    <source>
        <dbReference type="Pfam" id="PF13349"/>
    </source>
</evidence>
<dbReference type="InterPro" id="IPR025164">
    <property type="entry name" value="Toastrack_DUF4097"/>
</dbReference>
<reference evidence="2 3" key="1">
    <citation type="submission" date="2017-10" db="EMBL/GenBank/DDBJ databases">
        <title>Sequencing the genomes of 1000 actinobacteria strains.</title>
        <authorList>
            <person name="Klenk H.-P."/>
        </authorList>
    </citation>
    <scope>NUCLEOTIDE SEQUENCE [LARGE SCALE GENOMIC DNA]</scope>
    <source>
        <strain evidence="2 3">DSM 21838</strain>
    </source>
</reference>
<dbReference type="EMBL" id="PDJI01000004">
    <property type="protein sequence ID" value="PFG39899.1"/>
    <property type="molecule type" value="Genomic_DNA"/>
</dbReference>
<comment type="caution">
    <text evidence="2">The sequence shown here is derived from an EMBL/GenBank/DDBJ whole genome shotgun (WGS) entry which is preliminary data.</text>
</comment>
<gene>
    <name evidence="2" type="ORF">ATJ97_2419</name>
</gene>
<dbReference type="AlphaFoldDB" id="A0A2A9ENV6"/>
<dbReference type="RefSeq" id="WP_098483920.1">
    <property type="nucleotide sequence ID" value="NZ_PDJI01000004.1"/>
</dbReference>
<evidence type="ECO:0000313" key="3">
    <source>
        <dbReference type="Proteomes" id="UP000222106"/>
    </source>
</evidence>